<evidence type="ECO:0000259" key="6">
    <source>
        <dbReference type="Pfam" id="PF00593"/>
    </source>
</evidence>
<dbReference type="PANTHER" id="PTHR40980:SF3">
    <property type="entry name" value="TONB-DEPENDENT RECEPTOR-LIKE BETA-BARREL DOMAIN-CONTAINING PROTEIN"/>
    <property type="match status" value="1"/>
</dbReference>
<proteinExistence type="inferred from homology"/>
<dbReference type="Gene3D" id="2.40.170.20">
    <property type="entry name" value="TonB-dependent receptor, beta-barrel domain"/>
    <property type="match status" value="1"/>
</dbReference>
<comment type="similarity">
    <text evidence="4">Belongs to the TonB-dependent receptor family.</text>
</comment>
<evidence type="ECO:0000313" key="9">
    <source>
        <dbReference type="Proteomes" id="UP000275232"/>
    </source>
</evidence>
<dbReference type="NCBIfam" id="TIGR01782">
    <property type="entry name" value="TonB-Xanth-Caul"/>
    <property type="match status" value="1"/>
</dbReference>
<comment type="subcellular location">
    <subcellularLocation>
        <location evidence="1 4">Cell outer membrane</location>
    </subcellularLocation>
</comment>
<keyword evidence="2 4" id="KW-0472">Membrane</keyword>
<feature type="chain" id="PRO_5017964002" evidence="5">
    <location>
        <begin position="28"/>
        <end position="1120"/>
    </location>
</feature>
<keyword evidence="5" id="KW-0732">Signal</keyword>
<evidence type="ECO:0000256" key="1">
    <source>
        <dbReference type="ARBA" id="ARBA00004442"/>
    </source>
</evidence>
<dbReference type="InterPro" id="IPR036942">
    <property type="entry name" value="Beta-barrel_TonB_sf"/>
</dbReference>
<evidence type="ECO:0000256" key="5">
    <source>
        <dbReference type="SAM" id="SignalP"/>
    </source>
</evidence>
<feature type="signal peptide" evidence="5">
    <location>
        <begin position="1"/>
        <end position="27"/>
    </location>
</feature>
<comment type="caution">
    <text evidence="8">The sequence shown here is derived from an EMBL/GenBank/DDBJ whole genome shotgun (WGS) entry which is preliminary data.</text>
</comment>
<evidence type="ECO:0000256" key="4">
    <source>
        <dbReference type="RuleBase" id="RU003357"/>
    </source>
</evidence>
<dbReference type="GO" id="GO:0009279">
    <property type="term" value="C:cell outer membrane"/>
    <property type="evidence" value="ECO:0007669"/>
    <property type="project" value="UniProtKB-SubCell"/>
</dbReference>
<organism evidence="8 9">
    <name type="scientific">Aurantiacibacter spongiae</name>
    <dbReference type="NCBI Taxonomy" id="2488860"/>
    <lineage>
        <taxon>Bacteria</taxon>
        <taxon>Pseudomonadati</taxon>
        <taxon>Pseudomonadota</taxon>
        <taxon>Alphaproteobacteria</taxon>
        <taxon>Sphingomonadales</taxon>
        <taxon>Erythrobacteraceae</taxon>
        <taxon>Aurantiacibacter</taxon>
    </lineage>
</organism>
<evidence type="ECO:0000259" key="7">
    <source>
        <dbReference type="Pfam" id="PF07715"/>
    </source>
</evidence>
<dbReference type="PANTHER" id="PTHR40980">
    <property type="entry name" value="PLUG DOMAIN-CONTAINING PROTEIN"/>
    <property type="match status" value="1"/>
</dbReference>
<keyword evidence="9" id="KW-1185">Reference proteome</keyword>
<evidence type="ECO:0000256" key="2">
    <source>
        <dbReference type="ARBA" id="ARBA00023136"/>
    </source>
</evidence>
<dbReference type="SUPFAM" id="SSF56935">
    <property type="entry name" value="Porins"/>
    <property type="match status" value="1"/>
</dbReference>
<dbReference type="InterPro" id="IPR012910">
    <property type="entry name" value="Plug_dom"/>
</dbReference>
<sequence>MTFRKYLRAGSSLAVLGSLLAGQAVYAQDNPVTTETEEAGEQVGDTADSNVIIVSGIRQSLANAQNIKRDADTVVDAITAEDIGALPDRSVTEALQRVPGIAINRFAGSNDPDHFSVEGSGVTVRGLNFVRSEFNGRTAFVAGVNGQALNFADVPSELLGSVIIAKNSTAEQIEGGLAGTVNLITRKPFDRYGFHVGFSAELNYGDFSEEWTPNVSGLISNTWDTGIGTFGILASASYSQIKSRADGLQIANYQTRDGQLVRAANTGNTFICRNPLPAQTDTMTLPPPNAACGNFGSPGADGFADYADYRVAPVGGQFRTQNFDRKRDGIALSAQYETTDRRTSVTAEFIRSHTTNDWGEYTYEAAPDLTEYSTYPLGCQQNANGPNQIDDQGTINPDDETPPRAQCPVGGFQDFVYNEDNLFQSGYIVDASNGWRGQVDNYDPSPGQGSPYVPIGGSQYSLARRGVADETTNEDYSINLQHEFSDRLRVELDAQYATSRRQNLDFSIFGSNFADSELDISGDLPVVRPHKPQFLGYDWSQPSPALANATDFGYFTDPRFQFWRAAMDHSEDSEGDQYAFAGDLEYEFGDDAFIRRVKVGARYEERDQTVRYTTYNWGMLSEVWSGSRPINFADTDASASEFYGFPNFFRGQTPGPIGAYYYSGEPAADYQGALDFVAGVQDIARQYGASPTFIPLAQRDGTIDGTRYTAPDIQDVSSQDYAAYAMLSFGSDNVFNDMRLSGNIGVRWVKTDLSSTGAVGPGTQAGLNIAQDFDTRCAERAVPAELGGGTARPGGICTIGRDAYVALQNFVDGSLITETVDNSYDYFLPSFNLKLGITNDLIARFAVSKVLTRPENSYIRNYFTPAIDVTGNFTGQAGDPTLLPATAWQFDASLEWYFARVGSLTFNAFYKDIKNFFYNETRTEQIVNSAGDSRDITVRGPANYDGSGKIKGFEVAYQQTFDFLPAPLDGLGGSANYTYIESSGLPNTFLNGGTTVTPSTVTPGNLPLEQLSKHNFNVAGFYEKGPLSVRAAYNWRSRFLLTASDVIFPYYSIFNEPTGQLDASIFFNINENLRVGVQGVNLLNEVTETTQAYTGNPDDLAPRSYFMNDRRFSFILRGNF</sequence>
<keyword evidence="8" id="KW-0675">Receptor</keyword>
<dbReference type="OrthoDB" id="5476657at2"/>
<name>A0A3N5CWG5_9SPHN</name>
<feature type="domain" description="TonB-dependent receptor-like beta-barrel" evidence="6">
    <location>
        <begin position="534"/>
        <end position="1082"/>
    </location>
</feature>
<gene>
    <name evidence="8" type="ORF">EG799_04355</name>
</gene>
<dbReference type="AlphaFoldDB" id="A0A3N5CWG5"/>
<dbReference type="EMBL" id="RPFZ01000001">
    <property type="protein sequence ID" value="RPF72676.1"/>
    <property type="molecule type" value="Genomic_DNA"/>
</dbReference>
<dbReference type="Proteomes" id="UP000275232">
    <property type="component" value="Unassembled WGS sequence"/>
</dbReference>
<dbReference type="InterPro" id="IPR010104">
    <property type="entry name" value="TonB_rcpt_bac"/>
</dbReference>
<dbReference type="InterPro" id="IPR000531">
    <property type="entry name" value="Beta-barrel_TonB"/>
</dbReference>
<feature type="domain" description="TonB-dependent receptor plug" evidence="7">
    <location>
        <begin position="68"/>
        <end position="179"/>
    </location>
</feature>
<dbReference type="Gene3D" id="2.170.130.10">
    <property type="entry name" value="TonB-dependent receptor, plug domain"/>
    <property type="match status" value="1"/>
</dbReference>
<keyword evidence="4" id="KW-0798">TonB box</keyword>
<accession>A0A3N5CWG5</accession>
<reference evidence="8 9" key="1">
    <citation type="submission" date="2018-11" db="EMBL/GenBank/DDBJ databases">
        <title>Erythrobacter spongiae sp. nov., isolated from a marine sponge.</title>
        <authorList>
            <person name="Zhuang L."/>
            <person name="Luo L."/>
        </authorList>
    </citation>
    <scope>NUCLEOTIDE SEQUENCE [LARGE SCALE GENOMIC DNA]</scope>
    <source>
        <strain evidence="8 9">HN-E23</strain>
    </source>
</reference>
<evidence type="ECO:0000256" key="3">
    <source>
        <dbReference type="ARBA" id="ARBA00023237"/>
    </source>
</evidence>
<keyword evidence="3" id="KW-0998">Cell outer membrane</keyword>
<protein>
    <submittedName>
        <fullName evidence="8">TonB-dependent receptor</fullName>
    </submittedName>
</protein>
<dbReference type="Pfam" id="PF00593">
    <property type="entry name" value="TonB_dep_Rec_b-barrel"/>
    <property type="match status" value="1"/>
</dbReference>
<dbReference type="InterPro" id="IPR037066">
    <property type="entry name" value="Plug_dom_sf"/>
</dbReference>
<dbReference type="Pfam" id="PF07715">
    <property type="entry name" value="Plug"/>
    <property type="match status" value="1"/>
</dbReference>
<evidence type="ECO:0000313" key="8">
    <source>
        <dbReference type="EMBL" id="RPF72676.1"/>
    </source>
</evidence>